<dbReference type="CDD" id="cd06222">
    <property type="entry name" value="RNase_H_like"/>
    <property type="match status" value="1"/>
</dbReference>
<proteinExistence type="predicted"/>
<accession>A0A2K3NUF4</accession>
<dbReference type="Proteomes" id="UP000236291">
    <property type="component" value="Unassembled WGS sequence"/>
</dbReference>
<dbReference type="PANTHER" id="PTHR47723:SF19">
    <property type="entry name" value="POLYNUCLEOTIDYL TRANSFERASE, RIBONUCLEASE H-LIKE SUPERFAMILY PROTEIN"/>
    <property type="match status" value="1"/>
</dbReference>
<evidence type="ECO:0000313" key="3">
    <source>
        <dbReference type="Proteomes" id="UP000236291"/>
    </source>
</evidence>
<sequence>MILNVDESSISNLGISGFGGLIRNADGAWIHGFFGNIGVTNILHAELMAIYRGLLLAWDLNIKDLWCYSDFVMAITLVTKPVDGNACADYLAKLGANCNEVFISIANPPTGLNFAF</sequence>
<dbReference type="GO" id="GO:0003676">
    <property type="term" value="F:nucleic acid binding"/>
    <property type="evidence" value="ECO:0007669"/>
    <property type="project" value="InterPro"/>
</dbReference>
<dbReference type="GO" id="GO:0004523">
    <property type="term" value="F:RNA-DNA hybrid ribonuclease activity"/>
    <property type="evidence" value="ECO:0007669"/>
    <property type="project" value="InterPro"/>
</dbReference>
<name>A0A2K3NUF4_TRIPR</name>
<dbReference type="EMBL" id="ASHM01001438">
    <property type="protein sequence ID" value="PNY06668.1"/>
    <property type="molecule type" value="Genomic_DNA"/>
</dbReference>
<evidence type="ECO:0000259" key="1">
    <source>
        <dbReference type="Pfam" id="PF13456"/>
    </source>
</evidence>
<dbReference type="AlphaFoldDB" id="A0A2K3NUF4"/>
<dbReference type="PANTHER" id="PTHR47723">
    <property type="entry name" value="OS05G0353850 PROTEIN"/>
    <property type="match status" value="1"/>
</dbReference>
<evidence type="ECO:0000313" key="2">
    <source>
        <dbReference type="EMBL" id="PNY06668.1"/>
    </source>
</evidence>
<dbReference type="InterPro" id="IPR036397">
    <property type="entry name" value="RNaseH_sf"/>
</dbReference>
<dbReference type="Pfam" id="PF13456">
    <property type="entry name" value="RVT_3"/>
    <property type="match status" value="1"/>
</dbReference>
<feature type="domain" description="RNase H type-1" evidence="1">
    <location>
        <begin position="11"/>
        <end position="82"/>
    </location>
</feature>
<reference evidence="2 3" key="1">
    <citation type="journal article" date="2014" name="Am. J. Bot.">
        <title>Genome assembly and annotation for red clover (Trifolium pratense; Fabaceae).</title>
        <authorList>
            <person name="Istvanek J."/>
            <person name="Jaros M."/>
            <person name="Krenek A."/>
            <person name="Repkova J."/>
        </authorList>
    </citation>
    <scope>NUCLEOTIDE SEQUENCE [LARGE SCALE GENOMIC DNA]</scope>
    <source>
        <strain evidence="3">cv. Tatra</strain>
        <tissue evidence="2">Young leaves</tissue>
    </source>
</reference>
<dbReference type="InterPro" id="IPR002156">
    <property type="entry name" value="RNaseH_domain"/>
</dbReference>
<dbReference type="InterPro" id="IPR053151">
    <property type="entry name" value="RNase_H-like"/>
</dbReference>
<protein>
    <submittedName>
        <fullName evidence="2">Ribonuclease H</fullName>
    </submittedName>
</protein>
<reference evidence="2 3" key="2">
    <citation type="journal article" date="2017" name="Front. Plant Sci.">
        <title>Gene Classification and Mining of Molecular Markers Useful in Red Clover (Trifolium pratense) Breeding.</title>
        <authorList>
            <person name="Istvanek J."/>
            <person name="Dluhosova J."/>
            <person name="Dluhos P."/>
            <person name="Patkova L."/>
            <person name="Nedelnik J."/>
            <person name="Repkova J."/>
        </authorList>
    </citation>
    <scope>NUCLEOTIDE SEQUENCE [LARGE SCALE GENOMIC DNA]</scope>
    <source>
        <strain evidence="3">cv. Tatra</strain>
        <tissue evidence="2">Young leaves</tissue>
    </source>
</reference>
<organism evidence="2 3">
    <name type="scientific">Trifolium pratense</name>
    <name type="common">Red clover</name>
    <dbReference type="NCBI Taxonomy" id="57577"/>
    <lineage>
        <taxon>Eukaryota</taxon>
        <taxon>Viridiplantae</taxon>
        <taxon>Streptophyta</taxon>
        <taxon>Embryophyta</taxon>
        <taxon>Tracheophyta</taxon>
        <taxon>Spermatophyta</taxon>
        <taxon>Magnoliopsida</taxon>
        <taxon>eudicotyledons</taxon>
        <taxon>Gunneridae</taxon>
        <taxon>Pentapetalae</taxon>
        <taxon>rosids</taxon>
        <taxon>fabids</taxon>
        <taxon>Fabales</taxon>
        <taxon>Fabaceae</taxon>
        <taxon>Papilionoideae</taxon>
        <taxon>50 kb inversion clade</taxon>
        <taxon>NPAAA clade</taxon>
        <taxon>Hologalegina</taxon>
        <taxon>IRL clade</taxon>
        <taxon>Trifolieae</taxon>
        <taxon>Trifolium</taxon>
    </lineage>
</organism>
<dbReference type="Gene3D" id="3.30.420.10">
    <property type="entry name" value="Ribonuclease H-like superfamily/Ribonuclease H"/>
    <property type="match status" value="1"/>
</dbReference>
<dbReference type="InterPro" id="IPR012337">
    <property type="entry name" value="RNaseH-like_sf"/>
</dbReference>
<dbReference type="InterPro" id="IPR044730">
    <property type="entry name" value="RNase_H-like_dom_plant"/>
</dbReference>
<comment type="caution">
    <text evidence="2">The sequence shown here is derived from an EMBL/GenBank/DDBJ whole genome shotgun (WGS) entry which is preliminary data.</text>
</comment>
<gene>
    <name evidence="2" type="ORF">L195_g003143</name>
</gene>
<dbReference type="SUPFAM" id="SSF53098">
    <property type="entry name" value="Ribonuclease H-like"/>
    <property type="match status" value="1"/>
</dbReference>